<name>A0A8S3YD68_PARAO</name>
<proteinExistence type="predicted"/>
<gene>
    <name evidence="2" type="ORF">PAPOLLO_LOCUS28330</name>
</gene>
<dbReference type="Proteomes" id="UP000691718">
    <property type="component" value="Unassembled WGS sequence"/>
</dbReference>
<protein>
    <submittedName>
        <fullName evidence="2">(apollo) hypothetical protein</fullName>
    </submittedName>
</protein>
<comment type="caution">
    <text evidence="2">The sequence shown here is derived from an EMBL/GenBank/DDBJ whole genome shotgun (WGS) entry which is preliminary data.</text>
</comment>
<evidence type="ECO:0000313" key="3">
    <source>
        <dbReference type="Proteomes" id="UP000691718"/>
    </source>
</evidence>
<reference evidence="2" key="1">
    <citation type="submission" date="2021-04" db="EMBL/GenBank/DDBJ databases">
        <authorList>
            <person name="Tunstrom K."/>
        </authorList>
    </citation>
    <scope>NUCLEOTIDE SEQUENCE</scope>
</reference>
<evidence type="ECO:0000256" key="1">
    <source>
        <dbReference type="SAM" id="MobiDB-lite"/>
    </source>
</evidence>
<feature type="region of interest" description="Disordered" evidence="1">
    <location>
        <begin position="30"/>
        <end position="89"/>
    </location>
</feature>
<accession>A0A8S3YD68</accession>
<organism evidence="2 3">
    <name type="scientific">Parnassius apollo</name>
    <name type="common">Apollo butterfly</name>
    <name type="synonym">Papilio apollo</name>
    <dbReference type="NCBI Taxonomy" id="110799"/>
    <lineage>
        <taxon>Eukaryota</taxon>
        <taxon>Metazoa</taxon>
        <taxon>Ecdysozoa</taxon>
        <taxon>Arthropoda</taxon>
        <taxon>Hexapoda</taxon>
        <taxon>Insecta</taxon>
        <taxon>Pterygota</taxon>
        <taxon>Neoptera</taxon>
        <taxon>Endopterygota</taxon>
        <taxon>Lepidoptera</taxon>
        <taxon>Glossata</taxon>
        <taxon>Ditrysia</taxon>
        <taxon>Papilionoidea</taxon>
        <taxon>Papilionidae</taxon>
        <taxon>Parnassiinae</taxon>
        <taxon>Parnassini</taxon>
        <taxon>Parnassius</taxon>
        <taxon>Parnassius</taxon>
    </lineage>
</organism>
<dbReference type="EMBL" id="CAJQZP010001707">
    <property type="protein sequence ID" value="CAG5059993.1"/>
    <property type="molecule type" value="Genomic_DNA"/>
</dbReference>
<evidence type="ECO:0000313" key="2">
    <source>
        <dbReference type="EMBL" id="CAG5059993.1"/>
    </source>
</evidence>
<feature type="compositionally biased region" description="Acidic residues" evidence="1">
    <location>
        <begin position="46"/>
        <end position="78"/>
    </location>
</feature>
<keyword evidence="3" id="KW-1185">Reference proteome</keyword>
<dbReference type="AlphaFoldDB" id="A0A8S3YD68"/>
<sequence length="156" mass="18095">MKKLGKLISAEQQLCFTHAIHLAVLDVMYKKKSKQPKKEERNVSEDNNEDNNEDNSEDNSADNSENESDYESEDENEDGGVVIDEKEDEETNLSCSELAKTIKKVRTVVRRFKRFAKKNEVHLQKYVNAEFPGKDLVLLPDVKTRWKSLVTMLERF</sequence>